<evidence type="ECO:0000256" key="4">
    <source>
        <dbReference type="ARBA" id="ARBA00022679"/>
    </source>
</evidence>
<evidence type="ECO:0000256" key="5">
    <source>
        <dbReference type="ARBA" id="ARBA00022741"/>
    </source>
</evidence>
<keyword evidence="5" id="KW-0547">Nucleotide-binding</keyword>
<dbReference type="Pfam" id="PF02518">
    <property type="entry name" value="HATPase_c"/>
    <property type="match status" value="1"/>
</dbReference>
<keyword evidence="6 13" id="KW-0418">Kinase</keyword>
<dbReference type="InterPro" id="IPR003594">
    <property type="entry name" value="HATPase_dom"/>
</dbReference>
<keyword evidence="9" id="KW-0175">Coiled coil</keyword>
<evidence type="ECO:0000259" key="11">
    <source>
        <dbReference type="Pfam" id="PF02518"/>
    </source>
</evidence>
<comment type="catalytic activity">
    <reaction evidence="1">
        <text>ATP + protein L-histidine = ADP + protein N-phospho-L-histidine.</text>
        <dbReference type="EC" id="2.7.13.3"/>
    </reaction>
</comment>
<gene>
    <name evidence="13" type="ORF">ACI2L5_35700</name>
</gene>
<evidence type="ECO:0000256" key="10">
    <source>
        <dbReference type="SAM" id="MobiDB-lite"/>
    </source>
</evidence>
<accession>A0ABW8LWG3</accession>
<evidence type="ECO:0000256" key="8">
    <source>
        <dbReference type="ARBA" id="ARBA00023012"/>
    </source>
</evidence>
<protein>
    <recommendedName>
        <fullName evidence="2">histidine kinase</fullName>
        <ecNumber evidence="2">2.7.13.3</ecNumber>
    </recommendedName>
</protein>
<feature type="region of interest" description="Disordered" evidence="10">
    <location>
        <begin position="307"/>
        <end position="328"/>
    </location>
</feature>
<dbReference type="InterPro" id="IPR050482">
    <property type="entry name" value="Sensor_HK_TwoCompSys"/>
</dbReference>
<evidence type="ECO:0000313" key="13">
    <source>
        <dbReference type="EMBL" id="MFK4270245.1"/>
    </source>
</evidence>
<evidence type="ECO:0000256" key="7">
    <source>
        <dbReference type="ARBA" id="ARBA00022840"/>
    </source>
</evidence>
<evidence type="ECO:0000256" key="6">
    <source>
        <dbReference type="ARBA" id="ARBA00022777"/>
    </source>
</evidence>
<keyword evidence="4" id="KW-0808">Transferase</keyword>
<keyword evidence="14" id="KW-1185">Reference proteome</keyword>
<feature type="domain" description="Signal transduction histidine kinase subgroup 3 dimerisation and phosphoacceptor" evidence="12">
    <location>
        <begin position="242"/>
        <end position="304"/>
    </location>
</feature>
<feature type="domain" description="Histidine kinase/HSP90-like ATPase" evidence="11">
    <location>
        <begin position="365"/>
        <end position="453"/>
    </location>
</feature>
<evidence type="ECO:0000256" key="2">
    <source>
        <dbReference type="ARBA" id="ARBA00012438"/>
    </source>
</evidence>
<name>A0ABW8LWG3_9ACTN</name>
<dbReference type="Proteomes" id="UP001620295">
    <property type="component" value="Unassembled WGS sequence"/>
</dbReference>
<proteinExistence type="predicted"/>
<dbReference type="RefSeq" id="WP_358639287.1">
    <property type="nucleotide sequence ID" value="NZ_JBFACG010000030.1"/>
</dbReference>
<evidence type="ECO:0000256" key="3">
    <source>
        <dbReference type="ARBA" id="ARBA00022553"/>
    </source>
</evidence>
<evidence type="ECO:0000313" key="14">
    <source>
        <dbReference type="Proteomes" id="UP001620295"/>
    </source>
</evidence>
<keyword evidence="3" id="KW-0597">Phosphoprotein</keyword>
<organism evidence="13 14">
    <name type="scientific">Streptomyces milbemycinicus</name>
    <dbReference type="NCBI Taxonomy" id="476552"/>
    <lineage>
        <taxon>Bacteria</taxon>
        <taxon>Bacillati</taxon>
        <taxon>Actinomycetota</taxon>
        <taxon>Actinomycetes</taxon>
        <taxon>Kitasatosporales</taxon>
        <taxon>Streptomycetaceae</taxon>
        <taxon>Streptomyces</taxon>
    </lineage>
</organism>
<dbReference type="EMBL" id="JBJDQH010000013">
    <property type="protein sequence ID" value="MFK4270245.1"/>
    <property type="molecule type" value="Genomic_DNA"/>
</dbReference>
<dbReference type="GO" id="GO:0016301">
    <property type="term" value="F:kinase activity"/>
    <property type="evidence" value="ECO:0007669"/>
    <property type="project" value="UniProtKB-KW"/>
</dbReference>
<dbReference type="PANTHER" id="PTHR24421">
    <property type="entry name" value="NITRATE/NITRITE SENSOR PROTEIN NARX-RELATED"/>
    <property type="match status" value="1"/>
</dbReference>
<dbReference type="Gene3D" id="1.20.5.1930">
    <property type="match status" value="1"/>
</dbReference>
<dbReference type="Pfam" id="PF07730">
    <property type="entry name" value="HisKA_3"/>
    <property type="match status" value="1"/>
</dbReference>
<dbReference type="SUPFAM" id="SSF55874">
    <property type="entry name" value="ATPase domain of HSP90 chaperone/DNA topoisomerase II/histidine kinase"/>
    <property type="match status" value="1"/>
</dbReference>
<evidence type="ECO:0000259" key="12">
    <source>
        <dbReference type="Pfam" id="PF07730"/>
    </source>
</evidence>
<dbReference type="EC" id="2.7.13.3" evidence="2"/>
<sequence length="461" mass="48365">MNVPLPARLHELAGSLKRATGPLPRPTRRGLVFDVALALALGITAVQYALEHADGTVSYVVNGVVQPWFPAGSPEPAPPPVQPLPVPPLPWGEPSPVPDLAGGWFIPTALAVLASAPLALRRRYPLAVLWIVTVAVALTPSETPRITSYACVIAAYGAAAYSPYRRATLASLPVAVFALSRLADGTLPVVQNEYIPLLILVPIVVAANGLRTWQLRAGETHARMSALERERAEELRRAAEQERARIARELHDVVTHNVSVMIIQAGAARKVMAATPDRAREALLAVEASGRAAMAELRHAMGLLTMDDNSGESASDKAGATPDLAPQPGLGQLDALVTRVREAGLPVELTVSGTPRPVPSGVGLAAYRVVQEALTNTVKHAVGSTAEVTVAYGDDQLRVAVTDTGGTPSASAAAGGGRGLIGLHERLSVYGGTLHTGPRPGGGYRVEATIPLEEMCPLEER</sequence>
<evidence type="ECO:0000256" key="1">
    <source>
        <dbReference type="ARBA" id="ARBA00000085"/>
    </source>
</evidence>
<comment type="caution">
    <text evidence="13">The sequence shown here is derived from an EMBL/GenBank/DDBJ whole genome shotgun (WGS) entry which is preliminary data.</text>
</comment>
<dbReference type="InterPro" id="IPR011712">
    <property type="entry name" value="Sig_transdc_His_kin_sub3_dim/P"/>
</dbReference>
<dbReference type="InterPro" id="IPR036890">
    <property type="entry name" value="HATPase_C_sf"/>
</dbReference>
<dbReference type="Gene3D" id="3.30.565.10">
    <property type="entry name" value="Histidine kinase-like ATPase, C-terminal domain"/>
    <property type="match status" value="1"/>
</dbReference>
<feature type="coiled-coil region" evidence="9">
    <location>
        <begin position="222"/>
        <end position="252"/>
    </location>
</feature>
<keyword evidence="8" id="KW-0902">Two-component regulatory system</keyword>
<reference evidence="13 14" key="1">
    <citation type="submission" date="2024-11" db="EMBL/GenBank/DDBJ databases">
        <title>The Natural Products Discovery Center: Release of the First 8490 Sequenced Strains for Exploring Actinobacteria Biosynthetic Diversity.</title>
        <authorList>
            <person name="Kalkreuter E."/>
            <person name="Kautsar S.A."/>
            <person name="Yang D."/>
            <person name="Bader C.D."/>
            <person name="Teijaro C.N."/>
            <person name="Fluegel L."/>
            <person name="Davis C.M."/>
            <person name="Simpson J.R."/>
            <person name="Lauterbach L."/>
            <person name="Steele A.D."/>
            <person name="Gui C."/>
            <person name="Meng S."/>
            <person name="Li G."/>
            <person name="Viehrig K."/>
            <person name="Ye F."/>
            <person name="Su P."/>
            <person name="Kiefer A.F."/>
            <person name="Nichols A."/>
            <person name="Cepeda A.J."/>
            <person name="Yan W."/>
            <person name="Fan B."/>
            <person name="Jiang Y."/>
            <person name="Adhikari A."/>
            <person name="Zheng C.-J."/>
            <person name="Schuster L."/>
            <person name="Cowan T.M."/>
            <person name="Smanski M.J."/>
            <person name="Chevrette M.G."/>
            <person name="De Carvalho L.P.S."/>
            <person name="Shen B."/>
        </authorList>
    </citation>
    <scope>NUCLEOTIDE SEQUENCE [LARGE SCALE GENOMIC DNA]</scope>
    <source>
        <strain evidence="13 14">NPDC020863</strain>
    </source>
</reference>
<dbReference type="CDD" id="cd16917">
    <property type="entry name" value="HATPase_UhpB-NarQ-NarX-like"/>
    <property type="match status" value="1"/>
</dbReference>
<evidence type="ECO:0000256" key="9">
    <source>
        <dbReference type="SAM" id="Coils"/>
    </source>
</evidence>
<keyword evidence="7" id="KW-0067">ATP-binding</keyword>
<dbReference type="PANTHER" id="PTHR24421:SF10">
    <property type="entry name" value="NITRATE_NITRITE SENSOR PROTEIN NARQ"/>
    <property type="match status" value="1"/>
</dbReference>